<dbReference type="RefSeq" id="WP_036525504.1">
    <property type="nucleotide sequence ID" value="NZ_JFYZ01000008.1"/>
</dbReference>
<proteinExistence type="predicted"/>
<dbReference type="PATRIC" id="fig|158500.4.peg.2041"/>
<dbReference type="eggNOG" id="COG4227">
    <property type="taxonomic scope" value="Bacteria"/>
</dbReference>
<dbReference type="InterPro" id="IPR017113">
    <property type="entry name" value="Antirestriction_ArdC"/>
</dbReference>
<protein>
    <submittedName>
        <fullName evidence="3">Antirepressor</fullName>
    </submittedName>
</protein>
<evidence type="ECO:0000259" key="1">
    <source>
        <dbReference type="Pfam" id="PF08401"/>
    </source>
</evidence>
<organism evidence="3 4">
    <name type="scientific">Novosphingobium resinovorum</name>
    <dbReference type="NCBI Taxonomy" id="158500"/>
    <lineage>
        <taxon>Bacteria</taxon>
        <taxon>Pseudomonadati</taxon>
        <taxon>Pseudomonadota</taxon>
        <taxon>Alphaproteobacteria</taxon>
        <taxon>Sphingomonadales</taxon>
        <taxon>Sphingomonadaceae</taxon>
        <taxon>Novosphingobium</taxon>
    </lineage>
</organism>
<sequence>MAQQSTNRPTSERANLYQQITDRIIAELEAGRVPWVQPWSAAKAGIGLPYNAVSQRRYSGVNILTLWDAVISRSYASHAFLTFRQAIALGGSVRKGERGIAVIYTRRFVPREERRRADIEGREPSGGIPFLKHFTIFSVEQCDGLPAHICEPPPPIPEGLILPHAEALIEATGADFRIGGPSAFYSPTHDYVQVPRPDDFFDPTNWHRTAFHELGHWAGGASRLNRDQTGGFGSLAYGKEELCAELTGAFVCAALGIVPTVRHADYLGSWLEIIREDNRAILRAASAASKAADYLLTFRPESAIAANDDDPQPDPDGAMAIEGRIAA</sequence>
<accession>A0A031JZU8</accession>
<dbReference type="InterPro" id="IPR041459">
    <property type="entry name" value="MPTase-PolyVal"/>
</dbReference>
<dbReference type="InterPro" id="IPR013610">
    <property type="entry name" value="ArdC_N"/>
</dbReference>
<dbReference type="Proteomes" id="UP000024329">
    <property type="component" value="Unassembled WGS sequence"/>
</dbReference>
<name>A0A031JZU8_9SPHN</name>
<dbReference type="PIRSF" id="PIRSF037112">
    <property type="entry name" value="Antirestriction_ArdC"/>
    <property type="match status" value="1"/>
</dbReference>
<dbReference type="Pfam" id="PF08401">
    <property type="entry name" value="ArdcN"/>
    <property type="match status" value="1"/>
</dbReference>
<reference evidence="3 4" key="1">
    <citation type="submission" date="2014-03" db="EMBL/GenBank/DDBJ databases">
        <title>Whole genome sequence of Novosphingobium resinovorum KF1.</title>
        <authorList>
            <person name="Gan H.M."/>
            <person name="Gan H.Y."/>
            <person name="Chew T.H."/>
            <person name="Savka M.A."/>
        </authorList>
    </citation>
    <scope>NUCLEOTIDE SEQUENCE [LARGE SCALE GENOMIC DNA]</scope>
    <source>
        <strain evidence="3 4">KF1</strain>
    </source>
</reference>
<evidence type="ECO:0000259" key="2">
    <source>
        <dbReference type="Pfam" id="PF18818"/>
    </source>
</evidence>
<dbReference type="AlphaFoldDB" id="A0A031JZU8"/>
<evidence type="ECO:0000313" key="4">
    <source>
        <dbReference type="Proteomes" id="UP000024329"/>
    </source>
</evidence>
<feature type="domain" description="Polyvalent protein metallopeptidase" evidence="2">
    <location>
        <begin position="163"/>
        <end position="286"/>
    </location>
</feature>
<dbReference type="Pfam" id="PF18818">
    <property type="entry name" value="MPTase-PolyVal"/>
    <property type="match status" value="1"/>
</dbReference>
<gene>
    <name evidence="3" type="ORF">BV97_02002</name>
</gene>
<feature type="domain" description="N-terminal" evidence="1">
    <location>
        <begin position="15"/>
        <end position="137"/>
    </location>
</feature>
<comment type="caution">
    <text evidence="3">The sequence shown here is derived from an EMBL/GenBank/DDBJ whole genome shotgun (WGS) entry which is preliminary data.</text>
</comment>
<evidence type="ECO:0000313" key="3">
    <source>
        <dbReference type="EMBL" id="EZP82505.1"/>
    </source>
</evidence>
<dbReference type="GO" id="GO:0003697">
    <property type="term" value="F:single-stranded DNA binding"/>
    <property type="evidence" value="ECO:0007669"/>
    <property type="project" value="InterPro"/>
</dbReference>
<dbReference type="EMBL" id="JFYZ01000008">
    <property type="protein sequence ID" value="EZP82505.1"/>
    <property type="molecule type" value="Genomic_DNA"/>
</dbReference>